<accession>A0ACC2PXM2</accession>
<evidence type="ECO:0000313" key="2">
    <source>
        <dbReference type="Proteomes" id="UP001239111"/>
    </source>
</evidence>
<comment type="caution">
    <text evidence="1">The sequence shown here is derived from an EMBL/GenBank/DDBJ whole genome shotgun (WGS) entry which is preliminary data.</text>
</comment>
<evidence type="ECO:0000313" key="1">
    <source>
        <dbReference type="EMBL" id="KAJ8688142.1"/>
    </source>
</evidence>
<organism evidence="1 2">
    <name type="scientific">Eretmocerus hayati</name>
    <dbReference type="NCBI Taxonomy" id="131215"/>
    <lineage>
        <taxon>Eukaryota</taxon>
        <taxon>Metazoa</taxon>
        <taxon>Ecdysozoa</taxon>
        <taxon>Arthropoda</taxon>
        <taxon>Hexapoda</taxon>
        <taxon>Insecta</taxon>
        <taxon>Pterygota</taxon>
        <taxon>Neoptera</taxon>
        <taxon>Endopterygota</taxon>
        <taxon>Hymenoptera</taxon>
        <taxon>Apocrita</taxon>
        <taxon>Proctotrupomorpha</taxon>
        <taxon>Chalcidoidea</taxon>
        <taxon>Aphelinidae</taxon>
        <taxon>Aphelininae</taxon>
        <taxon>Eretmocerus</taxon>
    </lineage>
</organism>
<dbReference type="Proteomes" id="UP001239111">
    <property type="component" value="Chromosome 1"/>
</dbReference>
<name>A0ACC2PXM2_9HYME</name>
<keyword evidence="2" id="KW-1185">Reference proteome</keyword>
<protein>
    <submittedName>
        <fullName evidence="1">Uncharacterized protein</fullName>
    </submittedName>
</protein>
<proteinExistence type="predicted"/>
<sequence>MRVIVIFVIFALSVLTFAAAEASTVPTVENNSEKTTDAEKSLMDEAGLLAIQTQIDNSLYEAGPSNVRFEVQVEPLDKDHDEQLSERKDEPVCEAGTSMAGPQQSCCKKIGILIIICLKLKP</sequence>
<reference evidence="1" key="1">
    <citation type="submission" date="2023-04" db="EMBL/GenBank/DDBJ databases">
        <title>A chromosome-level genome assembly of the parasitoid wasp Eretmocerus hayati.</title>
        <authorList>
            <person name="Zhong Y."/>
            <person name="Liu S."/>
            <person name="Liu Y."/>
        </authorList>
    </citation>
    <scope>NUCLEOTIDE SEQUENCE</scope>
    <source>
        <strain evidence="1">ZJU_SS_LIU_2023</strain>
    </source>
</reference>
<dbReference type="EMBL" id="CM056741">
    <property type="protein sequence ID" value="KAJ8688142.1"/>
    <property type="molecule type" value="Genomic_DNA"/>
</dbReference>
<gene>
    <name evidence="1" type="ORF">QAD02_023937</name>
</gene>